<feature type="transmembrane region" description="Helical" evidence="1">
    <location>
        <begin position="246"/>
        <end position="266"/>
    </location>
</feature>
<accession>A0A8H6SFA7</accession>
<dbReference type="RefSeq" id="XP_037217144.1">
    <property type="nucleotide sequence ID" value="XM_037365732.1"/>
</dbReference>
<reference evidence="2" key="1">
    <citation type="submission" date="2020-05" db="EMBL/GenBank/DDBJ databases">
        <title>Mycena genomes resolve the evolution of fungal bioluminescence.</title>
        <authorList>
            <person name="Tsai I.J."/>
        </authorList>
    </citation>
    <scope>NUCLEOTIDE SEQUENCE</scope>
    <source>
        <strain evidence="2">171206Taipei</strain>
    </source>
</reference>
<evidence type="ECO:0000256" key="1">
    <source>
        <dbReference type="SAM" id="Phobius"/>
    </source>
</evidence>
<keyword evidence="1" id="KW-0472">Membrane</keyword>
<name>A0A8H6SFA7_9AGAR</name>
<keyword evidence="1" id="KW-0812">Transmembrane</keyword>
<dbReference type="OrthoDB" id="2966667at2759"/>
<organism evidence="2 3">
    <name type="scientific">Mycena indigotica</name>
    <dbReference type="NCBI Taxonomy" id="2126181"/>
    <lineage>
        <taxon>Eukaryota</taxon>
        <taxon>Fungi</taxon>
        <taxon>Dikarya</taxon>
        <taxon>Basidiomycota</taxon>
        <taxon>Agaricomycotina</taxon>
        <taxon>Agaricomycetes</taxon>
        <taxon>Agaricomycetidae</taxon>
        <taxon>Agaricales</taxon>
        <taxon>Marasmiineae</taxon>
        <taxon>Mycenaceae</taxon>
        <taxon>Mycena</taxon>
    </lineage>
</organism>
<feature type="transmembrane region" description="Helical" evidence="1">
    <location>
        <begin position="286"/>
        <end position="310"/>
    </location>
</feature>
<keyword evidence="3" id="KW-1185">Reference proteome</keyword>
<dbReference type="EMBL" id="JACAZF010000008">
    <property type="protein sequence ID" value="KAF7296785.1"/>
    <property type="molecule type" value="Genomic_DNA"/>
</dbReference>
<dbReference type="Proteomes" id="UP000636479">
    <property type="component" value="Unassembled WGS sequence"/>
</dbReference>
<gene>
    <name evidence="2" type="ORF">MIND_00909500</name>
</gene>
<comment type="caution">
    <text evidence="2">The sequence shown here is derived from an EMBL/GenBank/DDBJ whole genome shotgun (WGS) entry which is preliminary data.</text>
</comment>
<evidence type="ECO:0000313" key="2">
    <source>
        <dbReference type="EMBL" id="KAF7296785.1"/>
    </source>
</evidence>
<evidence type="ECO:0000313" key="3">
    <source>
        <dbReference type="Proteomes" id="UP000636479"/>
    </source>
</evidence>
<protein>
    <submittedName>
        <fullName evidence="2">Uncharacterized protein</fullName>
    </submittedName>
</protein>
<sequence length="454" mass="51872">MEAALSPDFPPGSLSIHKLCLWLKSCDSAIQNCIVTDICWWAESDTVLKHQSLVLRFWYQGTAHDLVLERAGKAIWRPFRSAIDTGTFKTVDDTKNEVFWKSHRLLFALVANRDILPKNAFSYKAFVDFLDYKWSGPPLTLGLLPQYLKAISEQAPRYSLASKNCYWFARLVFHILAIRHYSFPLVASSIRPRTFVIPRTTDNTVNGTADIVEADWQHHDPSSISLVLRFLHYEEWRNGILMFRRMAIGTTVLLSLTIIGATGYGFSLVGKIMRRNASDTAASQRVATVNTFFLGFVAQALVVLPACIILGPKFVRWLVRALTRLLVRQGTLKAVKLFESADPESARGDYIPPMLPFSLAKKGPPRYLRRSGNFHQEYTMRIHRTKREMPQPWTNDKQVYEGTRPQYLRSLAKLRAEELEEIRSTRPPRRDVPITLHPQRLAQNTVPSIPSSMQ</sequence>
<dbReference type="GeneID" id="59348248"/>
<dbReference type="AlphaFoldDB" id="A0A8H6SFA7"/>
<proteinExistence type="predicted"/>
<keyword evidence="1" id="KW-1133">Transmembrane helix</keyword>